<evidence type="ECO:0000259" key="1">
    <source>
        <dbReference type="PROSITE" id="PS50887"/>
    </source>
</evidence>
<dbReference type="EMBL" id="RCHR01000001">
    <property type="protein sequence ID" value="RLL48266.1"/>
    <property type="molecule type" value="Genomic_DNA"/>
</dbReference>
<protein>
    <submittedName>
        <fullName evidence="2">GGDEF domain-containing protein</fullName>
    </submittedName>
</protein>
<dbReference type="Pfam" id="PF00990">
    <property type="entry name" value="GGDEF"/>
    <property type="match status" value="1"/>
</dbReference>
<dbReference type="InterPro" id="IPR046342">
    <property type="entry name" value="CBS_dom_sf"/>
</dbReference>
<dbReference type="GO" id="GO:0052621">
    <property type="term" value="F:diguanylate cyclase activity"/>
    <property type="evidence" value="ECO:0007669"/>
    <property type="project" value="TreeGrafter"/>
</dbReference>
<dbReference type="OrthoDB" id="9813903at2"/>
<dbReference type="PROSITE" id="PS50887">
    <property type="entry name" value="GGDEF"/>
    <property type="match status" value="1"/>
</dbReference>
<accession>A0A498DDX0</accession>
<dbReference type="InterPro" id="IPR043128">
    <property type="entry name" value="Rev_trsase/Diguanyl_cyclase"/>
</dbReference>
<dbReference type="GO" id="GO:0043709">
    <property type="term" value="P:cell adhesion involved in single-species biofilm formation"/>
    <property type="evidence" value="ECO:0007669"/>
    <property type="project" value="TreeGrafter"/>
</dbReference>
<dbReference type="PANTHER" id="PTHR45138">
    <property type="entry name" value="REGULATORY COMPONENTS OF SENSORY TRANSDUCTION SYSTEM"/>
    <property type="match status" value="1"/>
</dbReference>
<keyword evidence="3" id="KW-1185">Reference proteome</keyword>
<sequence>MHIVIGDIAREAITVTPTTRCEKVYSTFVEQPSIEGIVIVLEAQPIGLVMRTSFFQKLSTKYGFDLFMQRPIELVMDRELLTVDYTTALTEVSTLAMERKQESLYDYVIVTKQKQLYGVVSIRELIMKLSEVQINIAKYSNPLSGLPGNHIIDSTLEKVLGYQRYTVFYIDLDNFKEFNDTYGFKEGDELIKETANIIQNTITTNSKHFVGHIGGDDFIAAVPHYLHEDICRLIISRFEQAILRFYRNEDIQRGYVKTLNRKGELENVPLVSISIAVIQNKHVSISSVDALSKEAAAVKMKCKATEGSVFLTLDDIQKQIY</sequence>
<dbReference type="InterPro" id="IPR029787">
    <property type="entry name" value="Nucleotide_cyclase"/>
</dbReference>
<dbReference type="InterPro" id="IPR050469">
    <property type="entry name" value="Diguanylate_Cyclase"/>
</dbReference>
<dbReference type="RefSeq" id="WP_121521289.1">
    <property type="nucleotide sequence ID" value="NZ_RCHR01000001.1"/>
</dbReference>
<dbReference type="InterPro" id="IPR000644">
    <property type="entry name" value="CBS_dom"/>
</dbReference>
<comment type="caution">
    <text evidence="2">The sequence shown here is derived from an EMBL/GenBank/DDBJ whole genome shotgun (WGS) entry which is preliminary data.</text>
</comment>
<gene>
    <name evidence="2" type="ORF">D8M04_03045</name>
</gene>
<dbReference type="CDD" id="cd04598">
    <property type="entry name" value="CBS_pair_GGDEF_EAL"/>
    <property type="match status" value="1"/>
</dbReference>
<dbReference type="SMART" id="SM00267">
    <property type="entry name" value="GGDEF"/>
    <property type="match status" value="1"/>
</dbReference>
<dbReference type="PANTHER" id="PTHR45138:SF9">
    <property type="entry name" value="DIGUANYLATE CYCLASE DGCM-RELATED"/>
    <property type="match status" value="1"/>
</dbReference>
<feature type="domain" description="GGDEF" evidence="1">
    <location>
        <begin position="163"/>
        <end position="315"/>
    </location>
</feature>
<dbReference type="Gene3D" id="3.30.70.270">
    <property type="match status" value="1"/>
</dbReference>
<dbReference type="CDD" id="cd01949">
    <property type="entry name" value="GGDEF"/>
    <property type="match status" value="1"/>
</dbReference>
<organism evidence="2 3">
    <name type="scientific">Oceanobacillus piezotolerans</name>
    <dbReference type="NCBI Taxonomy" id="2448030"/>
    <lineage>
        <taxon>Bacteria</taxon>
        <taxon>Bacillati</taxon>
        <taxon>Bacillota</taxon>
        <taxon>Bacilli</taxon>
        <taxon>Bacillales</taxon>
        <taxon>Bacillaceae</taxon>
        <taxon>Oceanobacillus</taxon>
    </lineage>
</organism>
<dbReference type="Gene3D" id="3.10.580.10">
    <property type="entry name" value="CBS-domain"/>
    <property type="match status" value="1"/>
</dbReference>
<dbReference type="GO" id="GO:1902201">
    <property type="term" value="P:negative regulation of bacterial-type flagellum-dependent cell motility"/>
    <property type="evidence" value="ECO:0007669"/>
    <property type="project" value="TreeGrafter"/>
</dbReference>
<dbReference type="Pfam" id="PF00571">
    <property type="entry name" value="CBS"/>
    <property type="match status" value="1"/>
</dbReference>
<proteinExistence type="predicted"/>
<dbReference type="GO" id="GO:0005886">
    <property type="term" value="C:plasma membrane"/>
    <property type="evidence" value="ECO:0007669"/>
    <property type="project" value="TreeGrafter"/>
</dbReference>
<reference evidence="2 3" key="1">
    <citation type="submission" date="2018-10" db="EMBL/GenBank/DDBJ databases">
        <title>Oceanobacillus sp. YLB-02 draft genome.</title>
        <authorList>
            <person name="Yu L."/>
        </authorList>
    </citation>
    <scope>NUCLEOTIDE SEQUENCE [LARGE SCALE GENOMIC DNA]</scope>
    <source>
        <strain evidence="2 3">YLB-02</strain>
    </source>
</reference>
<dbReference type="NCBIfam" id="TIGR00254">
    <property type="entry name" value="GGDEF"/>
    <property type="match status" value="1"/>
</dbReference>
<name>A0A498DDX0_9BACI</name>
<dbReference type="AlphaFoldDB" id="A0A498DDX0"/>
<dbReference type="InterPro" id="IPR000160">
    <property type="entry name" value="GGDEF_dom"/>
</dbReference>
<dbReference type="Proteomes" id="UP000270219">
    <property type="component" value="Unassembled WGS sequence"/>
</dbReference>
<evidence type="ECO:0000313" key="2">
    <source>
        <dbReference type="EMBL" id="RLL48266.1"/>
    </source>
</evidence>
<evidence type="ECO:0000313" key="3">
    <source>
        <dbReference type="Proteomes" id="UP000270219"/>
    </source>
</evidence>
<dbReference type="SUPFAM" id="SSF54631">
    <property type="entry name" value="CBS-domain pair"/>
    <property type="match status" value="1"/>
</dbReference>
<dbReference type="SUPFAM" id="SSF55073">
    <property type="entry name" value="Nucleotide cyclase"/>
    <property type="match status" value="1"/>
</dbReference>